<keyword evidence="3" id="KW-1185">Reference proteome</keyword>
<accession>A0A176RVZ6</accession>
<evidence type="ECO:0000313" key="2">
    <source>
        <dbReference type="EMBL" id="OAD19931.1"/>
    </source>
</evidence>
<name>A0A176RVZ6_9GAMM</name>
<evidence type="ECO:0000313" key="3">
    <source>
        <dbReference type="Proteomes" id="UP000076962"/>
    </source>
</evidence>
<sequence length="94" mass="10749">MGATNLIGNTPMALELMTTTGRVLRISAPRVGSRFTNQISPRLASFINKISCLPFLAFYCCSFVVCYHLFGLLCQYLMPLVQLHPHEFKLRRRR</sequence>
<comment type="caution">
    <text evidence="2">The sequence shown here is derived from an EMBL/GenBank/DDBJ whole genome shotgun (WGS) entry which is preliminary data.</text>
</comment>
<organism evidence="2 3">
    <name type="scientific">Candidatus Thiomargarita nelsonii</name>
    <dbReference type="NCBI Taxonomy" id="1003181"/>
    <lineage>
        <taxon>Bacteria</taxon>
        <taxon>Pseudomonadati</taxon>
        <taxon>Pseudomonadota</taxon>
        <taxon>Gammaproteobacteria</taxon>
        <taxon>Thiotrichales</taxon>
        <taxon>Thiotrichaceae</taxon>
        <taxon>Thiomargarita</taxon>
    </lineage>
</organism>
<feature type="transmembrane region" description="Helical" evidence="1">
    <location>
        <begin position="52"/>
        <end position="78"/>
    </location>
</feature>
<keyword evidence="1" id="KW-0472">Membrane</keyword>
<keyword evidence="1" id="KW-0812">Transmembrane</keyword>
<gene>
    <name evidence="2" type="ORF">THIOM_004393</name>
</gene>
<dbReference type="Proteomes" id="UP000076962">
    <property type="component" value="Unassembled WGS sequence"/>
</dbReference>
<evidence type="ECO:0000256" key="1">
    <source>
        <dbReference type="SAM" id="Phobius"/>
    </source>
</evidence>
<reference evidence="2 3" key="1">
    <citation type="submission" date="2016-05" db="EMBL/GenBank/DDBJ databases">
        <title>Single-cell genome of chain-forming Candidatus Thiomargarita nelsonii and comparison to other large sulfur-oxidizing bacteria.</title>
        <authorList>
            <person name="Winkel M."/>
            <person name="Salman V."/>
            <person name="Woyke T."/>
            <person name="Schulz-Vogt H."/>
            <person name="Richter M."/>
            <person name="Flood B."/>
            <person name="Bailey J."/>
            <person name="Amann R."/>
            <person name="Mussmann M."/>
        </authorList>
    </citation>
    <scope>NUCLEOTIDE SEQUENCE [LARGE SCALE GENOMIC DNA]</scope>
    <source>
        <strain evidence="2 3">THI036</strain>
    </source>
</reference>
<keyword evidence="1" id="KW-1133">Transmembrane helix</keyword>
<proteinExistence type="predicted"/>
<dbReference type="EMBL" id="LUTY01002607">
    <property type="protein sequence ID" value="OAD19931.1"/>
    <property type="molecule type" value="Genomic_DNA"/>
</dbReference>
<dbReference type="AlphaFoldDB" id="A0A176RVZ6"/>
<protein>
    <submittedName>
        <fullName evidence="2">Uncharacterized protein</fullName>
    </submittedName>
</protein>